<dbReference type="OrthoDB" id="10071925at2759"/>
<dbReference type="EMBL" id="MU827313">
    <property type="protein sequence ID" value="KAJ7358960.1"/>
    <property type="molecule type" value="Genomic_DNA"/>
</dbReference>
<keyword evidence="3" id="KW-1185">Reference proteome</keyword>
<proteinExistence type="predicted"/>
<feature type="compositionally biased region" description="Polar residues" evidence="1">
    <location>
        <begin position="112"/>
        <end position="121"/>
    </location>
</feature>
<evidence type="ECO:0000313" key="2">
    <source>
        <dbReference type="EMBL" id="KAJ7358960.1"/>
    </source>
</evidence>
<name>A0A9W9YR35_9CNID</name>
<sequence length="132" mass="15344">MMKQQEDAYRIKVLSLEQEVGKLRARKIDNRSQDSLASDSDSYLKQKLAETERELDTAERKVKDLQLRLKRFAKDDQIKDEKIFQMERDVKELSEHIKKLEQSIADSKKESNNNATVQASSDKNDSKVCVIL</sequence>
<gene>
    <name evidence="2" type="ORF">OS493_019864</name>
</gene>
<feature type="region of interest" description="Disordered" evidence="1">
    <location>
        <begin position="104"/>
        <end position="132"/>
    </location>
</feature>
<dbReference type="AlphaFoldDB" id="A0A9W9YR35"/>
<evidence type="ECO:0000256" key="1">
    <source>
        <dbReference type="SAM" id="MobiDB-lite"/>
    </source>
</evidence>
<comment type="caution">
    <text evidence="2">The sequence shown here is derived from an EMBL/GenBank/DDBJ whole genome shotgun (WGS) entry which is preliminary data.</text>
</comment>
<reference evidence="2" key="1">
    <citation type="submission" date="2023-01" db="EMBL/GenBank/DDBJ databases">
        <title>Genome assembly of the deep-sea coral Lophelia pertusa.</title>
        <authorList>
            <person name="Herrera S."/>
            <person name="Cordes E."/>
        </authorList>
    </citation>
    <scope>NUCLEOTIDE SEQUENCE</scope>
    <source>
        <strain evidence="2">USNM1676648</strain>
        <tissue evidence="2">Polyp</tissue>
    </source>
</reference>
<protein>
    <submittedName>
        <fullName evidence="2">Uncharacterized protein</fullName>
    </submittedName>
</protein>
<dbReference type="Proteomes" id="UP001163046">
    <property type="component" value="Unassembled WGS sequence"/>
</dbReference>
<organism evidence="2 3">
    <name type="scientific">Desmophyllum pertusum</name>
    <dbReference type="NCBI Taxonomy" id="174260"/>
    <lineage>
        <taxon>Eukaryota</taxon>
        <taxon>Metazoa</taxon>
        <taxon>Cnidaria</taxon>
        <taxon>Anthozoa</taxon>
        <taxon>Hexacorallia</taxon>
        <taxon>Scleractinia</taxon>
        <taxon>Caryophylliina</taxon>
        <taxon>Caryophylliidae</taxon>
        <taxon>Desmophyllum</taxon>
    </lineage>
</organism>
<evidence type="ECO:0000313" key="3">
    <source>
        <dbReference type="Proteomes" id="UP001163046"/>
    </source>
</evidence>
<accession>A0A9W9YR35</accession>